<dbReference type="GO" id="GO:0016491">
    <property type="term" value="F:oxidoreductase activity"/>
    <property type="evidence" value="ECO:0007669"/>
    <property type="project" value="InterPro"/>
</dbReference>
<dbReference type="Pfam" id="PF04075">
    <property type="entry name" value="F420H2_quin_red"/>
    <property type="match status" value="1"/>
</dbReference>
<dbReference type="SUPFAM" id="SSF50475">
    <property type="entry name" value="FMN-binding split barrel"/>
    <property type="match status" value="1"/>
</dbReference>
<dbReference type="NCBIfam" id="TIGR00026">
    <property type="entry name" value="hi_GC_TIGR00026"/>
    <property type="match status" value="1"/>
</dbReference>
<name>A0A2V4AQ24_9PSEU</name>
<feature type="domain" description="Hemerythrin-like" evidence="3">
    <location>
        <begin position="163"/>
        <end position="298"/>
    </location>
</feature>
<dbReference type="RefSeq" id="WP_112283186.1">
    <property type="nucleotide sequence ID" value="NZ_MASW01000005.1"/>
</dbReference>
<keyword evidence="5" id="KW-1185">Reference proteome</keyword>
<dbReference type="OrthoDB" id="8225825at2"/>
<proteinExistence type="inferred from homology"/>
<dbReference type="Gene3D" id="2.30.110.10">
    <property type="entry name" value="Electron Transport, Fmn-binding Protein, Chain A"/>
    <property type="match status" value="1"/>
</dbReference>
<evidence type="ECO:0000313" key="4">
    <source>
        <dbReference type="EMBL" id="PXY22588.1"/>
    </source>
</evidence>
<dbReference type="InterPro" id="IPR012312">
    <property type="entry name" value="Hemerythrin-like"/>
</dbReference>
<evidence type="ECO:0000313" key="5">
    <source>
        <dbReference type="Proteomes" id="UP000249915"/>
    </source>
</evidence>
<gene>
    <name evidence="4" type="ORF">BAY60_22415</name>
</gene>
<evidence type="ECO:0000259" key="3">
    <source>
        <dbReference type="Pfam" id="PF01814"/>
    </source>
</evidence>
<evidence type="ECO:0000256" key="2">
    <source>
        <dbReference type="ARBA" id="ARBA00049106"/>
    </source>
</evidence>
<comment type="similarity">
    <text evidence="1">Belongs to the F420H(2)-dependent quinone reductase family.</text>
</comment>
<dbReference type="Pfam" id="PF01814">
    <property type="entry name" value="Hemerythrin"/>
    <property type="match status" value="1"/>
</dbReference>
<dbReference type="Proteomes" id="UP000249915">
    <property type="component" value="Unassembled WGS sequence"/>
</dbReference>
<dbReference type="GO" id="GO:0070967">
    <property type="term" value="F:coenzyme F420 binding"/>
    <property type="evidence" value="ECO:0007669"/>
    <property type="project" value="TreeGrafter"/>
</dbReference>
<protein>
    <submittedName>
        <fullName evidence="4">Cation-binding protein</fullName>
    </submittedName>
</protein>
<dbReference type="PANTHER" id="PTHR39428:SF1">
    <property type="entry name" value="F420H(2)-DEPENDENT QUINONE REDUCTASE RV1261C"/>
    <property type="match status" value="1"/>
</dbReference>
<dbReference type="PANTHER" id="PTHR39428">
    <property type="entry name" value="F420H(2)-DEPENDENT QUINONE REDUCTASE RV1261C"/>
    <property type="match status" value="1"/>
</dbReference>
<dbReference type="AlphaFoldDB" id="A0A2V4AQ24"/>
<evidence type="ECO:0000256" key="1">
    <source>
        <dbReference type="ARBA" id="ARBA00008710"/>
    </source>
</evidence>
<dbReference type="Gene3D" id="1.20.120.520">
    <property type="entry name" value="nmb1532 protein domain like"/>
    <property type="match status" value="1"/>
</dbReference>
<dbReference type="InterPro" id="IPR004378">
    <property type="entry name" value="F420H2_quin_Rdtase"/>
</dbReference>
<accession>A0A2V4AQ24</accession>
<comment type="caution">
    <text evidence="4">The sequence shown here is derived from an EMBL/GenBank/DDBJ whole genome shotgun (WGS) entry which is preliminary data.</text>
</comment>
<dbReference type="GO" id="GO:0005886">
    <property type="term" value="C:plasma membrane"/>
    <property type="evidence" value="ECO:0007669"/>
    <property type="project" value="TreeGrafter"/>
</dbReference>
<dbReference type="CDD" id="cd12108">
    <property type="entry name" value="Hr-like"/>
    <property type="match status" value="1"/>
</dbReference>
<sequence>MPETQYNPHHRPEPHLSEFNRPVVEEFRANAGRVGGPFAGGDLLLLTTVGAKSGREHTTPLAYVRIEGRLLVVASAGGSPRNPDWYHNILAHPMARVELGDEAFGAVAVPVEGAERDRLFDLVVRAVPGFGDYQATVQRRLPVVALERQFADTPPWKLSSLGDKLVEVHTWLREQLRHVRAEVDAHFAARDAADPAPAGLGLQIRQHCLAFCESLEFHHTSEDNAVLPDLERRYPELSGVIGRLRAEHRTVARIRGELETHLANLPGADPASFRAELDRMATELEVHLDYEEQQLIPVFARIPLPGS</sequence>
<dbReference type="EMBL" id="MASW01000005">
    <property type="protein sequence ID" value="PXY22588.1"/>
    <property type="molecule type" value="Genomic_DNA"/>
</dbReference>
<comment type="catalytic activity">
    <reaction evidence="2">
        <text>oxidized coenzyme F420-(gamma-L-Glu)(n) + a quinol + H(+) = reduced coenzyme F420-(gamma-L-Glu)(n) + a quinone</text>
        <dbReference type="Rhea" id="RHEA:39663"/>
        <dbReference type="Rhea" id="RHEA-COMP:12939"/>
        <dbReference type="Rhea" id="RHEA-COMP:14378"/>
        <dbReference type="ChEBI" id="CHEBI:15378"/>
        <dbReference type="ChEBI" id="CHEBI:24646"/>
        <dbReference type="ChEBI" id="CHEBI:132124"/>
        <dbReference type="ChEBI" id="CHEBI:133980"/>
        <dbReference type="ChEBI" id="CHEBI:139511"/>
    </reaction>
</comment>
<organism evidence="4 5">
    <name type="scientific">Prauserella muralis</name>
    <dbReference type="NCBI Taxonomy" id="588067"/>
    <lineage>
        <taxon>Bacteria</taxon>
        <taxon>Bacillati</taxon>
        <taxon>Actinomycetota</taxon>
        <taxon>Actinomycetes</taxon>
        <taxon>Pseudonocardiales</taxon>
        <taxon>Pseudonocardiaceae</taxon>
        <taxon>Prauserella</taxon>
    </lineage>
</organism>
<reference evidence="4 5" key="1">
    <citation type="submission" date="2016-07" db="EMBL/GenBank/DDBJ databases">
        <title>Draft genome sequence of Prauserella muralis DSM 45305, isolated from a mould-covered wall in an indoor environment.</title>
        <authorList>
            <person name="Ruckert C."/>
            <person name="Albersmeier A."/>
            <person name="Jiang C.-L."/>
            <person name="Jiang Y."/>
            <person name="Kalinowski J."/>
            <person name="Schneider O."/>
            <person name="Winkler A."/>
            <person name="Zotchev S.B."/>
        </authorList>
    </citation>
    <scope>NUCLEOTIDE SEQUENCE [LARGE SCALE GENOMIC DNA]</scope>
    <source>
        <strain evidence="4 5">DSM 45305</strain>
    </source>
</reference>
<dbReference type="InterPro" id="IPR012349">
    <property type="entry name" value="Split_barrel_FMN-bd"/>
</dbReference>